<sequence length="310" mass="33218">MDPLSAALDVFELTLTSSTRLETAGPWALEFDRHDHLKVGAVLTGTCWIRADDDTPVRLAAGDCWLLAGGPRFTVSSDPDLPAVPQADVLPGPWASTVSYAPAGDPPDRADGRAVVVSSSLSVSGDADELLLAALPPLTRISARDPGAGAFGPLLELLNEESAQERPGGSAVRRHLVHVLFLHALRIAYAGAGDGPGTGWPAALADPMIGRALHALHGDPARRWTVGELAREARMSRSSFAERFHRTVGLPPAEYTARWRLHVVAHQLRTTDRRVNEIASALGFSSPSSLNAAFRGYLGCSPVDYRRRHR</sequence>
<dbReference type="InterPro" id="IPR050204">
    <property type="entry name" value="AraC_XylS_family_regulators"/>
</dbReference>
<dbReference type="InterPro" id="IPR009057">
    <property type="entry name" value="Homeodomain-like_sf"/>
</dbReference>
<dbReference type="InterPro" id="IPR018060">
    <property type="entry name" value="HTH_AraC"/>
</dbReference>
<evidence type="ECO:0000256" key="1">
    <source>
        <dbReference type="ARBA" id="ARBA00023015"/>
    </source>
</evidence>
<reference evidence="5 6" key="1">
    <citation type="submission" date="2016-10" db="EMBL/GenBank/DDBJ databases">
        <authorList>
            <person name="de Groot N.N."/>
        </authorList>
    </citation>
    <scope>NUCLEOTIDE SEQUENCE [LARGE SCALE GENOMIC DNA]</scope>
    <source>
        <strain evidence="5 6">CGMCC 4.2022</strain>
    </source>
</reference>
<keyword evidence="2 5" id="KW-0238">DNA-binding</keyword>
<dbReference type="Pfam" id="PF12852">
    <property type="entry name" value="Cupin_6"/>
    <property type="match status" value="1"/>
</dbReference>
<evidence type="ECO:0000259" key="4">
    <source>
        <dbReference type="PROSITE" id="PS01124"/>
    </source>
</evidence>
<dbReference type="RefSeq" id="WP_093787690.1">
    <property type="nucleotide sequence ID" value="NZ_FNIE01000017.1"/>
</dbReference>
<dbReference type="Gene3D" id="1.10.10.60">
    <property type="entry name" value="Homeodomain-like"/>
    <property type="match status" value="2"/>
</dbReference>
<keyword evidence="3" id="KW-0804">Transcription</keyword>
<dbReference type="AlphaFoldDB" id="A0A1H0Q0J2"/>
<organism evidence="5 6">
    <name type="scientific">Actinacidiphila guanduensis</name>
    <dbReference type="NCBI Taxonomy" id="310781"/>
    <lineage>
        <taxon>Bacteria</taxon>
        <taxon>Bacillati</taxon>
        <taxon>Actinomycetota</taxon>
        <taxon>Actinomycetes</taxon>
        <taxon>Kitasatosporales</taxon>
        <taxon>Streptomycetaceae</taxon>
        <taxon>Actinacidiphila</taxon>
    </lineage>
</organism>
<dbReference type="EMBL" id="FNIE01000017">
    <property type="protein sequence ID" value="SDP10834.1"/>
    <property type="molecule type" value="Genomic_DNA"/>
</dbReference>
<keyword evidence="6" id="KW-1185">Reference proteome</keyword>
<evidence type="ECO:0000256" key="3">
    <source>
        <dbReference type="ARBA" id="ARBA00023163"/>
    </source>
</evidence>
<dbReference type="InterPro" id="IPR032783">
    <property type="entry name" value="AraC_lig"/>
</dbReference>
<accession>A0A1H0Q0J2</accession>
<protein>
    <submittedName>
        <fullName evidence="5">AraC-type DNA-binding protein</fullName>
    </submittedName>
</protein>
<name>A0A1H0Q0J2_9ACTN</name>
<dbReference type="PANTHER" id="PTHR46796:SF13">
    <property type="entry name" value="HTH-TYPE TRANSCRIPTIONAL ACTIVATOR RHAS"/>
    <property type="match status" value="1"/>
</dbReference>
<dbReference type="PROSITE" id="PS01124">
    <property type="entry name" value="HTH_ARAC_FAMILY_2"/>
    <property type="match status" value="1"/>
</dbReference>
<feature type="domain" description="HTH araC/xylS-type" evidence="4">
    <location>
        <begin position="210"/>
        <end position="308"/>
    </location>
</feature>
<gene>
    <name evidence="5" type="ORF">SAMN05216259_11783</name>
</gene>
<keyword evidence="1" id="KW-0805">Transcription regulation</keyword>
<dbReference type="SMART" id="SM00342">
    <property type="entry name" value="HTH_ARAC"/>
    <property type="match status" value="1"/>
</dbReference>
<proteinExistence type="predicted"/>
<evidence type="ECO:0000313" key="6">
    <source>
        <dbReference type="Proteomes" id="UP000199341"/>
    </source>
</evidence>
<dbReference type="SUPFAM" id="SSF46689">
    <property type="entry name" value="Homeodomain-like"/>
    <property type="match status" value="2"/>
</dbReference>
<dbReference type="OrthoDB" id="241790at2"/>
<dbReference type="Pfam" id="PF12833">
    <property type="entry name" value="HTH_18"/>
    <property type="match status" value="1"/>
</dbReference>
<dbReference type="STRING" id="310781.SAMN05216259_11783"/>
<evidence type="ECO:0000313" key="5">
    <source>
        <dbReference type="EMBL" id="SDP10834.1"/>
    </source>
</evidence>
<dbReference type="PANTHER" id="PTHR46796">
    <property type="entry name" value="HTH-TYPE TRANSCRIPTIONAL ACTIVATOR RHAS-RELATED"/>
    <property type="match status" value="1"/>
</dbReference>
<dbReference type="Proteomes" id="UP000199341">
    <property type="component" value="Unassembled WGS sequence"/>
</dbReference>
<evidence type="ECO:0000256" key="2">
    <source>
        <dbReference type="ARBA" id="ARBA00023125"/>
    </source>
</evidence>
<dbReference type="GO" id="GO:0003700">
    <property type="term" value="F:DNA-binding transcription factor activity"/>
    <property type="evidence" value="ECO:0007669"/>
    <property type="project" value="InterPro"/>
</dbReference>
<dbReference type="GO" id="GO:0043565">
    <property type="term" value="F:sequence-specific DNA binding"/>
    <property type="evidence" value="ECO:0007669"/>
    <property type="project" value="InterPro"/>
</dbReference>